<protein>
    <recommendedName>
        <fullName evidence="2">Cyclophilin-like domain-containing protein</fullName>
    </recommendedName>
</protein>
<evidence type="ECO:0000313" key="4">
    <source>
        <dbReference type="Proteomes" id="UP000295706"/>
    </source>
</evidence>
<dbReference type="InterPro" id="IPR029000">
    <property type="entry name" value="Cyclophilin-like_dom_sf"/>
</dbReference>
<evidence type="ECO:0000259" key="2">
    <source>
        <dbReference type="Pfam" id="PF18050"/>
    </source>
</evidence>
<feature type="domain" description="Cyclophilin-like" evidence="2">
    <location>
        <begin position="51"/>
        <end position="159"/>
    </location>
</feature>
<keyword evidence="4" id="KW-1185">Reference proteome</keyword>
<accession>A0A4R4K841</accession>
<comment type="caution">
    <text evidence="3">The sequence shown here is derived from an EMBL/GenBank/DDBJ whole genome shotgun (WGS) entry which is preliminary data.</text>
</comment>
<sequence>MKHSLTVIFFLLIFGTGFASCDKTARGLSDSDTGKLVGNMSLNPKGNKMKIKIGTSTFTATLEDNPTSSAFKALLPLTLTMKELNGNEKFFELSSSLPTNAANPKTIQNGDLMLYGSNTLVLFYKTIPTSYSYTRLGRVSDPTGLAALVGSKNVNITFELE</sequence>
<dbReference type="RefSeq" id="WP_132120019.1">
    <property type="nucleotide sequence ID" value="NZ_SMJU01000011.1"/>
</dbReference>
<dbReference type="OrthoDB" id="9801466at2"/>
<dbReference type="InterPro" id="IPR041183">
    <property type="entry name" value="Cyclophilin-like"/>
</dbReference>
<reference evidence="3 4" key="1">
    <citation type="submission" date="2019-02" db="EMBL/GenBank/DDBJ databases">
        <title>Arundinibacter roseus gen. nov., sp. nov., a new member of the family Cytophagaceae.</title>
        <authorList>
            <person name="Szuroczki S."/>
            <person name="Khayer B."/>
            <person name="Sproer C."/>
            <person name="Toumi M."/>
            <person name="Szabo A."/>
            <person name="Felfoldi T."/>
            <person name="Schumann P."/>
            <person name="Toth E."/>
        </authorList>
    </citation>
    <scope>NUCLEOTIDE SEQUENCE [LARGE SCALE GENOMIC DNA]</scope>
    <source>
        <strain evidence="3 4">DMA-k-7a</strain>
    </source>
</reference>
<dbReference type="EMBL" id="SMJU01000011">
    <property type="protein sequence ID" value="TDB62716.1"/>
    <property type="molecule type" value="Genomic_DNA"/>
</dbReference>
<organism evidence="3 4">
    <name type="scientific">Arundinibacter roseus</name>
    <dbReference type="NCBI Taxonomy" id="2070510"/>
    <lineage>
        <taxon>Bacteria</taxon>
        <taxon>Pseudomonadati</taxon>
        <taxon>Bacteroidota</taxon>
        <taxon>Cytophagia</taxon>
        <taxon>Cytophagales</taxon>
        <taxon>Spirosomataceae</taxon>
        <taxon>Arundinibacter</taxon>
    </lineage>
</organism>
<name>A0A4R4K841_9BACT</name>
<evidence type="ECO:0000313" key="3">
    <source>
        <dbReference type="EMBL" id="TDB62716.1"/>
    </source>
</evidence>
<dbReference type="PROSITE" id="PS51257">
    <property type="entry name" value="PROKAR_LIPOPROTEIN"/>
    <property type="match status" value="1"/>
</dbReference>
<dbReference type="AlphaFoldDB" id="A0A4R4K841"/>
<evidence type="ECO:0000256" key="1">
    <source>
        <dbReference type="SAM" id="SignalP"/>
    </source>
</evidence>
<keyword evidence="1" id="KW-0732">Signal</keyword>
<dbReference type="Pfam" id="PF18050">
    <property type="entry name" value="Cyclophil_like2"/>
    <property type="match status" value="1"/>
</dbReference>
<feature type="chain" id="PRO_5020983091" description="Cyclophilin-like domain-containing protein" evidence="1">
    <location>
        <begin position="20"/>
        <end position="161"/>
    </location>
</feature>
<feature type="signal peptide" evidence="1">
    <location>
        <begin position="1"/>
        <end position="19"/>
    </location>
</feature>
<dbReference type="Gene3D" id="2.40.100.20">
    <property type="match status" value="1"/>
</dbReference>
<gene>
    <name evidence="3" type="ORF">EZE20_17415</name>
</gene>
<proteinExistence type="predicted"/>
<dbReference type="Proteomes" id="UP000295706">
    <property type="component" value="Unassembled WGS sequence"/>
</dbReference>
<dbReference type="SUPFAM" id="SSF50891">
    <property type="entry name" value="Cyclophilin-like"/>
    <property type="match status" value="1"/>
</dbReference>